<dbReference type="SUPFAM" id="SSF52151">
    <property type="entry name" value="FabD/lysophospholipase-like"/>
    <property type="match status" value="1"/>
</dbReference>
<dbReference type="Pfam" id="PF14765">
    <property type="entry name" value="PS-DH"/>
    <property type="match status" value="1"/>
</dbReference>
<dbReference type="SMART" id="SM00827">
    <property type="entry name" value="PKS_AT"/>
    <property type="match status" value="1"/>
</dbReference>
<feature type="region of interest" description="Disordered" evidence="6">
    <location>
        <begin position="1629"/>
        <end position="1657"/>
    </location>
</feature>
<dbReference type="EMBL" id="JACHIR010000005">
    <property type="protein sequence ID" value="MBB5898134.1"/>
    <property type="molecule type" value="Genomic_DNA"/>
</dbReference>
<keyword evidence="3 10" id="KW-0808">Transferase</keyword>
<dbReference type="InterPro" id="IPR014031">
    <property type="entry name" value="Ketoacyl_synth_C"/>
</dbReference>
<evidence type="ECO:0000259" key="9">
    <source>
        <dbReference type="PROSITE" id="PS52019"/>
    </source>
</evidence>
<dbReference type="InterPro" id="IPR042104">
    <property type="entry name" value="PKS_dehydratase_sf"/>
</dbReference>
<evidence type="ECO:0000256" key="4">
    <source>
        <dbReference type="ARBA" id="ARBA00023315"/>
    </source>
</evidence>
<dbReference type="InterPro" id="IPR049551">
    <property type="entry name" value="PKS_DH_C"/>
</dbReference>
<dbReference type="Pfam" id="PF00109">
    <property type="entry name" value="ketoacyl-synt"/>
    <property type="match status" value="1"/>
</dbReference>
<dbReference type="Proteomes" id="UP000585638">
    <property type="component" value="Unassembled WGS sequence"/>
</dbReference>
<dbReference type="InterPro" id="IPR016036">
    <property type="entry name" value="Malonyl_transacylase_ACP-bd"/>
</dbReference>
<dbReference type="InterPro" id="IPR020841">
    <property type="entry name" value="PKS_Beta-ketoAc_synthase_dom"/>
</dbReference>
<dbReference type="SUPFAM" id="SSF47336">
    <property type="entry name" value="ACP-like"/>
    <property type="match status" value="1"/>
</dbReference>
<dbReference type="InterPro" id="IPR020806">
    <property type="entry name" value="PKS_PP-bd"/>
</dbReference>
<dbReference type="Pfam" id="PF16197">
    <property type="entry name" value="KAsynt_C_assoc"/>
    <property type="match status" value="1"/>
</dbReference>
<dbReference type="Pfam" id="PF08659">
    <property type="entry name" value="KR"/>
    <property type="match status" value="1"/>
</dbReference>
<dbReference type="Gene3D" id="3.10.129.110">
    <property type="entry name" value="Polyketide synthase dehydratase"/>
    <property type="match status" value="1"/>
</dbReference>
<organism evidence="10 11">
    <name type="scientific">Kutzneria kofuensis</name>
    <dbReference type="NCBI Taxonomy" id="103725"/>
    <lineage>
        <taxon>Bacteria</taxon>
        <taxon>Bacillati</taxon>
        <taxon>Actinomycetota</taxon>
        <taxon>Actinomycetes</taxon>
        <taxon>Pseudonocardiales</taxon>
        <taxon>Pseudonocardiaceae</taxon>
        <taxon>Kutzneria</taxon>
    </lineage>
</organism>
<feature type="domain" description="Ketosynthase family 3 (KS3)" evidence="8">
    <location>
        <begin position="4"/>
        <end position="435"/>
    </location>
</feature>
<dbReference type="InterPro" id="IPR016039">
    <property type="entry name" value="Thiolase-like"/>
</dbReference>
<dbReference type="InterPro" id="IPR036736">
    <property type="entry name" value="ACP-like_sf"/>
</dbReference>
<dbReference type="Gene3D" id="1.10.1200.10">
    <property type="entry name" value="ACP-like"/>
    <property type="match status" value="1"/>
</dbReference>
<dbReference type="InterPro" id="IPR001227">
    <property type="entry name" value="Ac_transferase_dom_sf"/>
</dbReference>
<feature type="compositionally biased region" description="Low complexity" evidence="6">
    <location>
        <begin position="1637"/>
        <end position="1647"/>
    </location>
</feature>
<feature type="domain" description="PKS/mFAS DH" evidence="9">
    <location>
        <begin position="1301"/>
        <end position="1574"/>
    </location>
</feature>
<dbReference type="Gene3D" id="3.40.366.10">
    <property type="entry name" value="Malonyl-Coenzyme A Acyl Carrier Protein, domain 2"/>
    <property type="match status" value="1"/>
</dbReference>
<comment type="caution">
    <text evidence="10">The sequence shown here is derived from an EMBL/GenBank/DDBJ whole genome shotgun (WGS) entry which is preliminary data.</text>
</comment>
<dbReference type="Gene3D" id="3.40.50.720">
    <property type="entry name" value="NAD(P)-binding Rossmann-like Domain"/>
    <property type="match status" value="1"/>
</dbReference>
<reference evidence="10 11" key="1">
    <citation type="submission" date="2020-08" db="EMBL/GenBank/DDBJ databases">
        <title>Sequencing the genomes of 1000 actinobacteria strains.</title>
        <authorList>
            <person name="Klenk H.-P."/>
        </authorList>
    </citation>
    <scope>NUCLEOTIDE SEQUENCE [LARGE SCALE GENOMIC DNA]</scope>
    <source>
        <strain evidence="10 11">DSM 43851</strain>
    </source>
</reference>
<keyword evidence="1" id="KW-0596">Phosphopantetheine</keyword>
<dbReference type="Gene3D" id="3.40.47.10">
    <property type="match status" value="1"/>
</dbReference>
<dbReference type="SUPFAM" id="SSF55048">
    <property type="entry name" value="Probable ACP-binding domain of malonyl-CoA ACP transacylase"/>
    <property type="match status" value="1"/>
</dbReference>
<dbReference type="CDD" id="cd08953">
    <property type="entry name" value="KR_2_SDR_x"/>
    <property type="match status" value="1"/>
</dbReference>
<dbReference type="PROSITE" id="PS52019">
    <property type="entry name" value="PKS_MFAS_DH"/>
    <property type="match status" value="1"/>
</dbReference>
<dbReference type="Pfam" id="PF00698">
    <property type="entry name" value="Acyl_transf_1"/>
    <property type="match status" value="1"/>
</dbReference>
<evidence type="ECO:0000256" key="1">
    <source>
        <dbReference type="ARBA" id="ARBA00022450"/>
    </source>
</evidence>
<dbReference type="InterPro" id="IPR049900">
    <property type="entry name" value="PKS_mFAS_DH"/>
</dbReference>
<feature type="active site" description="Proton acceptor; for dehydratase activity" evidence="5">
    <location>
        <position position="1335"/>
    </location>
</feature>
<protein>
    <submittedName>
        <fullName evidence="10">Acyl transferase domain-containing protein/NADP-dependent 3-hydroxy acid dehydrogenase YdfG</fullName>
    </submittedName>
</protein>
<dbReference type="SUPFAM" id="SSF53901">
    <property type="entry name" value="Thiolase-like"/>
    <property type="match status" value="1"/>
</dbReference>
<dbReference type="RefSeq" id="WP_184870594.1">
    <property type="nucleotide sequence ID" value="NZ_JACHIR010000005.1"/>
</dbReference>
<dbReference type="GO" id="GO:0004312">
    <property type="term" value="F:fatty acid synthase activity"/>
    <property type="evidence" value="ECO:0007669"/>
    <property type="project" value="TreeGrafter"/>
</dbReference>
<feature type="active site" description="Proton donor; for dehydratase activity" evidence="5">
    <location>
        <position position="1488"/>
    </location>
</feature>
<gene>
    <name evidence="10" type="ORF">BJ998_009393</name>
</gene>
<dbReference type="SMART" id="SM00823">
    <property type="entry name" value="PKS_PP"/>
    <property type="match status" value="1"/>
</dbReference>
<dbReference type="InterPro" id="IPR016035">
    <property type="entry name" value="Acyl_Trfase/lysoPLipase"/>
</dbReference>
<dbReference type="SMART" id="SM00825">
    <property type="entry name" value="PKS_KS"/>
    <property type="match status" value="1"/>
</dbReference>
<dbReference type="GO" id="GO:0006633">
    <property type="term" value="P:fatty acid biosynthetic process"/>
    <property type="evidence" value="ECO:0007669"/>
    <property type="project" value="InterPro"/>
</dbReference>
<dbReference type="PROSITE" id="PS00606">
    <property type="entry name" value="KS3_1"/>
    <property type="match status" value="1"/>
</dbReference>
<evidence type="ECO:0000313" key="11">
    <source>
        <dbReference type="Proteomes" id="UP000585638"/>
    </source>
</evidence>
<dbReference type="InterPro" id="IPR009081">
    <property type="entry name" value="PP-bd_ACP"/>
</dbReference>
<dbReference type="PROSITE" id="PS52004">
    <property type="entry name" value="KS3_2"/>
    <property type="match status" value="1"/>
</dbReference>
<dbReference type="InterPro" id="IPR020807">
    <property type="entry name" value="PKS_DH"/>
</dbReference>
<dbReference type="InterPro" id="IPR018201">
    <property type="entry name" value="Ketoacyl_synth_AS"/>
</dbReference>
<evidence type="ECO:0000259" key="7">
    <source>
        <dbReference type="PROSITE" id="PS50075"/>
    </source>
</evidence>
<dbReference type="GO" id="GO:0004315">
    <property type="term" value="F:3-oxoacyl-[acyl-carrier-protein] synthase activity"/>
    <property type="evidence" value="ECO:0007669"/>
    <property type="project" value="InterPro"/>
</dbReference>
<dbReference type="Pfam" id="PF21089">
    <property type="entry name" value="PKS_DH_N"/>
    <property type="match status" value="1"/>
</dbReference>
<feature type="region of interest" description="C-terminal hotdog fold" evidence="5">
    <location>
        <begin position="1438"/>
        <end position="1574"/>
    </location>
</feature>
<sequence length="1744" mass="185308">MDSNEPIAIVGLAGRFPGAHDVEGFWDILVRGRSEFTRFTEAQLLDYGEDPRLVAHPDYVAVRPVMPDIKTFDEKLFGMTPRQAEIRDPQYRAFLETAHAALENGGYDPHAYSGRIGVYAGANGNRYRIDSIEPATDIVATVGWEAIDFSNWPDYLSTFVSYKLGLRGPSLGVQTACSTSLVAVHQACMALRAGECDMAIAGGVDIEMPLCRGYLYVDGGVRARDGIPRPFDRDASGTNFGSGVGAVLLVPLSAAQAAGDHIYATIVGSAVNNDGDRKVGFTAPSAEGQSACIAAAIRQAGVDPRTISYIEAHATGTRLGDPIELTAMATAFKQVADGPLPSGYCGVGSLKGNVGHLGQAAGIVALIKTALAMERAVIPGTAHYRAPNGEFDLGGSPFYVTAENRPWPRVPGLPRRAGVSSFGIGGTNAHAVLEEAPLPPATKPVRRAELVVWSAVEDTAEQQLVGRLAEHFAGSDPATFADAAHTLRVGRTPRAHRGAVVATGPAEAGDLVGSSRTLRGDDRSRAVVFCFPGQGAQHPGIARTLYETEPIFRRGCDQAFEVLSPLLGTDLRSRWLTAQEPADLSDTLVAQPLLYVIEYTLAHYLMYLGVRPRVVLGHSLGELVAGAVAGVFGFEDGLRAVAARAQALGTAPAGGMLAVAAEPEQVLPVVDEKVTVAAVNSARQVVLAGTDADLVEAAERLRAAGIASRRMAVSHAFHTPATADAARRFADALAGLRLKQPRLTLVSGCSGQTVDPAEAASPEFWARQLTEPVRFADAVDHVLATAGTPFAVEVGPPVLGGALRDQAKAADHDAVVVAALPGARRAGDPTAFPTLLGRLWVHGQDIDFHRYDNNGGYRRVPAPGYPYQRRRHWIDLARHRTGASAARSRPAVTGQRRGYAFAEMDWVRAAGPAGEPQPGGVLAVLPAEPVADPVLAALDSTGRPVRAVRTEGSTVDWTAVFDDCARSTEPPELVVHGLALRLPAETGLDDIDEQLDQGLHGLLACAAACARYQRRLRRPVTLCVLTRYAVDVSGDEPVNPAAGMLVGALRTIEREAPGVRCVTVDLGPHVNPRSLAAELAELGGLGEAQVALRGAVRWVPRLRLLRGGPTGPGRLRADGTYLVTGGLGGLGREVAAMLADVQARRIALVGRTASEDDPAVRPWLERIRQSGAEVEVFAADVADVAAMRAVVRDVVARFGEIHGVLHCAGVPGGGLFEQRSTADVRRVLAPKVRGALVLDEVLAGQPLDFVLHFSSQAGLAGLYGSADYAAANAFLDAHARARMPRDGRTVSVAWPAWAEVGMAVGSPVAGRPVAGAEWQVTRTFEPGRDWELDEHRVKGRRVLPATAVLELICTAAARRGLWPAGTAAEVRELTFVTPIVGDDPVEVRVTFTPSAGRHDVRVHARHPADGPEWTEHARGSIGPGRAAVPAAVDVAALAATLDEAPPVQLSSWIDFGPRWQVVGGVRHRDGRWLAELGLPEEFHAELADHPLHPALIDVATSVSDRAGRDYLPFCYRRFEWFAPLTARIAVHVTRNAAVDRRYEMDFDILDAADGRVLATVTGFVLREVQPSEFVETPPSAPTDRAALSPADGVQALRDLLTLPLPPYVLVTLPDNRALPVRDLWLRDTADDRPDPVAPAADPRPVARPVERRPAGTPDGAEEIELMVAEMCAQTLGVGRFGVGDDFFGHGGDSLSAVQLVSRINLRWGVEISAVTVFDRSTPELLAAEVLALREPAPADPGVAT</sequence>
<dbReference type="GO" id="GO:0031177">
    <property type="term" value="F:phosphopantetheine binding"/>
    <property type="evidence" value="ECO:0007669"/>
    <property type="project" value="InterPro"/>
</dbReference>
<proteinExistence type="predicted"/>
<dbReference type="Pfam" id="PF00550">
    <property type="entry name" value="PP-binding"/>
    <property type="match status" value="1"/>
</dbReference>
<dbReference type="SUPFAM" id="SSF51735">
    <property type="entry name" value="NAD(P)-binding Rossmann-fold domains"/>
    <property type="match status" value="2"/>
</dbReference>
<dbReference type="InterPro" id="IPR049552">
    <property type="entry name" value="PKS_DH_N"/>
</dbReference>
<evidence type="ECO:0000259" key="8">
    <source>
        <dbReference type="PROSITE" id="PS52004"/>
    </source>
</evidence>
<dbReference type="PANTHER" id="PTHR43775:SF51">
    <property type="entry name" value="INACTIVE PHENOLPHTHIOCEROL SYNTHESIS POLYKETIDE SYNTHASE TYPE I PKS1-RELATED"/>
    <property type="match status" value="1"/>
</dbReference>
<evidence type="ECO:0000256" key="5">
    <source>
        <dbReference type="PROSITE-ProRule" id="PRU01363"/>
    </source>
</evidence>
<dbReference type="Pfam" id="PF02801">
    <property type="entry name" value="Ketoacyl-synt_C"/>
    <property type="match status" value="1"/>
</dbReference>
<dbReference type="InterPro" id="IPR036291">
    <property type="entry name" value="NAD(P)-bd_dom_sf"/>
</dbReference>
<dbReference type="Gene3D" id="3.30.70.3290">
    <property type="match status" value="1"/>
</dbReference>
<dbReference type="PANTHER" id="PTHR43775">
    <property type="entry name" value="FATTY ACID SYNTHASE"/>
    <property type="match status" value="1"/>
</dbReference>
<evidence type="ECO:0000313" key="10">
    <source>
        <dbReference type="EMBL" id="MBB5898134.1"/>
    </source>
</evidence>
<keyword evidence="11" id="KW-1185">Reference proteome</keyword>
<dbReference type="SMART" id="SM00822">
    <property type="entry name" value="PKS_KR"/>
    <property type="match status" value="1"/>
</dbReference>
<keyword evidence="2" id="KW-0597">Phosphoprotein</keyword>
<accession>A0A7W9NMR7</accession>
<dbReference type="InterPro" id="IPR050091">
    <property type="entry name" value="PKS_NRPS_Biosynth_Enz"/>
</dbReference>
<name>A0A7W9NMR7_9PSEU</name>
<evidence type="ECO:0000256" key="2">
    <source>
        <dbReference type="ARBA" id="ARBA00022553"/>
    </source>
</evidence>
<dbReference type="InterPro" id="IPR013968">
    <property type="entry name" value="PKS_KR"/>
</dbReference>
<dbReference type="InterPro" id="IPR014030">
    <property type="entry name" value="Ketoacyl_synth_N"/>
</dbReference>
<evidence type="ECO:0000256" key="3">
    <source>
        <dbReference type="ARBA" id="ARBA00022679"/>
    </source>
</evidence>
<keyword evidence="4" id="KW-0012">Acyltransferase</keyword>
<dbReference type="InterPro" id="IPR014043">
    <property type="entry name" value="Acyl_transferase_dom"/>
</dbReference>
<evidence type="ECO:0000256" key="6">
    <source>
        <dbReference type="SAM" id="MobiDB-lite"/>
    </source>
</evidence>
<dbReference type="CDD" id="cd00833">
    <property type="entry name" value="PKS"/>
    <property type="match status" value="1"/>
</dbReference>
<feature type="region of interest" description="N-terminal hotdog fold" evidence="5">
    <location>
        <begin position="1301"/>
        <end position="1428"/>
    </location>
</feature>
<dbReference type="InterPro" id="IPR032821">
    <property type="entry name" value="PKS_assoc"/>
</dbReference>
<dbReference type="InterPro" id="IPR057326">
    <property type="entry name" value="KR_dom"/>
</dbReference>
<dbReference type="SMART" id="SM00826">
    <property type="entry name" value="PKS_DH"/>
    <property type="match status" value="1"/>
</dbReference>
<dbReference type="PROSITE" id="PS50075">
    <property type="entry name" value="CARRIER"/>
    <property type="match status" value="1"/>
</dbReference>
<feature type="domain" description="Carrier" evidence="7">
    <location>
        <begin position="1658"/>
        <end position="1733"/>
    </location>
</feature>